<dbReference type="Pfam" id="PF06580">
    <property type="entry name" value="His_kinase"/>
    <property type="match status" value="1"/>
</dbReference>
<feature type="transmembrane region" description="Helical" evidence="1">
    <location>
        <begin position="83"/>
        <end position="105"/>
    </location>
</feature>
<proteinExistence type="predicted"/>
<evidence type="ECO:0000259" key="2">
    <source>
        <dbReference type="Pfam" id="PF06580"/>
    </source>
</evidence>
<gene>
    <name evidence="3" type="ORF">I602_2005</name>
</gene>
<dbReference type="AlphaFoldDB" id="A0A0M9CI54"/>
<feature type="domain" description="Signal transduction histidine kinase internal region" evidence="2">
    <location>
        <begin position="170"/>
        <end position="247"/>
    </location>
</feature>
<keyword evidence="1" id="KW-1133">Transmembrane helix</keyword>
<dbReference type="InterPro" id="IPR050640">
    <property type="entry name" value="Bact_2-comp_sensor_kinase"/>
</dbReference>
<dbReference type="Proteomes" id="UP000037716">
    <property type="component" value="Unassembled WGS sequence"/>
</dbReference>
<comment type="caution">
    <text evidence="3">The sequence shown here is derived from an EMBL/GenBank/DDBJ whole genome shotgun (WGS) entry which is preliminary data.</text>
</comment>
<evidence type="ECO:0000313" key="3">
    <source>
        <dbReference type="EMBL" id="KOY52445.1"/>
    </source>
</evidence>
<dbReference type="PANTHER" id="PTHR34220">
    <property type="entry name" value="SENSOR HISTIDINE KINASE YPDA"/>
    <property type="match status" value="1"/>
</dbReference>
<feature type="transmembrane region" description="Helical" evidence="1">
    <location>
        <begin position="16"/>
        <end position="37"/>
    </location>
</feature>
<evidence type="ECO:0000256" key="1">
    <source>
        <dbReference type="SAM" id="Phobius"/>
    </source>
</evidence>
<dbReference type="PANTHER" id="PTHR34220:SF7">
    <property type="entry name" value="SENSOR HISTIDINE KINASE YPDA"/>
    <property type="match status" value="1"/>
</dbReference>
<dbReference type="InterPro" id="IPR010559">
    <property type="entry name" value="Sig_transdc_His_kin_internal"/>
</dbReference>
<dbReference type="GO" id="GO:0016020">
    <property type="term" value="C:membrane"/>
    <property type="evidence" value="ECO:0007669"/>
    <property type="project" value="InterPro"/>
</dbReference>
<protein>
    <recommendedName>
        <fullName evidence="2">Signal transduction histidine kinase internal region domain-containing protein</fullName>
    </recommendedName>
</protein>
<sequence length="349" mass="40625">MQFFNQSTNQLLLKKYFFIAFLGALLGISICYFILYSELQETLNFSFTFGFYGGVLGVFALVSLVKIAEILNKYFPWHQNVGVRLFVGFLVHFVYLFILIVSSFYIHEWFFNRNNDFFLNHNAAFIKLGIVFLIFSLIFEVIYFALYSYYSFSKFQIETVKQERKQIELQLNALKSQLSPHFLFNSLNTISSLIHKDEHKASLFVRKLASMYDAILKSYHQKLITIEEELAFLNSYNYLLETRFQDKYSCNIQIDDALLSSKIPPLTLQMLVENAVKHNQFSKEQPLLVSITSSESKIIITNNITKAALHITSFNIGLDNINSRYLLLINEAISVIKDKSFRVQIPIIR</sequence>
<reference evidence="3 4" key="1">
    <citation type="submission" date="2015-07" db="EMBL/GenBank/DDBJ databases">
        <title>Genome of Polaribacter dokdonenesis DSW-5, isolated from seawater off Dokdo in Korea.</title>
        <authorList>
            <person name="Yoon K."/>
            <person name="Song J.Y."/>
            <person name="Kim J.F."/>
        </authorList>
    </citation>
    <scope>NUCLEOTIDE SEQUENCE [LARGE SCALE GENOMIC DNA]</scope>
    <source>
        <strain evidence="3 4">DSW-5</strain>
    </source>
</reference>
<dbReference type="EMBL" id="LGBR01000001">
    <property type="protein sequence ID" value="KOY52445.1"/>
    <property type="molecule type" value="Genomic_DNA"/>
</dbReference>
<dbReference type="OrthoDB" id="9809908at2"/>
<accession>A0A0M9CI54</accession>
<evidence type="ECO:0000313" key="4">
    <source>
        <dbReference type="Proteomes" id="UP000037716"/>
    </source>
</evidence>
<dbReference type="STRING" id="1300348.I602_2005"/>
<keyword evidence="1" id="KW-0472">Membrane</keyword>
<keyword evidence="1" id="KW-0812">Transmembrane</keyword>
<organism evidence="3 4">
    <name type="scientific">Polaribacter dokdonensis DSW-5</name>
    <dbReference type="NCBI Taxonomy" id="1300348"/>
    <lineage>
        <taxon>Bacteria</taxon>
        <taxon>Pseudomonadati</taxon>
        <taxon>Bacteroidota</taxon>
        <taxon>Flavobacteriia</taxon>
        <taxon>Flavobacteriales</taxon>
        <taxon>Flavobacteriaceae</taxon>
    </lineage>
</organism>
<name>A0A0M9CI54_9FLAO</name>
<dbReference type="GO" id="GO:0000155">
    <property type="term" value="F:phosphorelay sensor kinase activity"/>
    <property type="evidence" value="ECO:0007669"/>
    <property type="project" value="InterPro"/>
</dbReference>
<feature type="transmembrane region" description="Helical" evidence="1">
    <location>
        <begin position="125"/>
        <end position="146"/>
    </location>
</feature>
<dbReference type="PATRIC" id="fig|1300348.6.peg.2006"/>
<feature type="transmembrane region" description="Helical" evidence="1">
    <location>
        <begin position="49"/>
        <end position="71"/>
    </location>
</feature>